<feature type="region of interest" description="Disordered" evidence="2">
    <location>
        <begin position="76"/>
        <end position="97"/>
    </location>
</feature>
<dbReference type="AlphaFoldDB" id="A0A8S2MXE6"/>
<evidence type="ECO:0000256" key="2">
    <source>
        <dbReference type="SAM" id="MobiDB-lite"/>
    </source>
</evidence>
<organism evidence="4 5">
    <name type="scientific">Didymodactylos carnosus</name>
    <dbReference type="NCBI Taxonomy" id="1234261"/>
    <lineage>
        <taxon>Eukaryota</taxon>
        <taxon>Metazoa</taxon>
        <taxon>Spiralia</taxon>
        <taxon>Gnathifera</taxon>
        <taxon>Rotifera</taxon>
        <taxon>Eurotatoria</taxon>
        <taxon>Bdelloidea</taxon>
        <taxon>Philodinida</taxon>
        <taxon>Philodinidae</taxon>
        <taxon>Didymodactylos</taxon>
    </lineage>
</organism>
<proteinExistence type="predicted"/>
<name>A0A8S2MXE6_9BILA</name>
<dbReference type="EMBL" id="CAJNOK010012510">
    <property type="protein sequence ID" value="CAF1164980.1"/>
    <property type="molecule type" value="Genomic_DNA"/>
</dbReference>
<keyword evidence="1" id="KW-0175">Coiled coil</keyword>
<reference evidence="4" key="1">
    <citation type="submission" date="2021-02" db="EMBL/GenBank/DDBJ databases">
        <authorList>
            <person name="Nowell W R."/>
        </authorList>
    </citation>
    <scope>NUCLEOTIDE SEQUENCE</scope>
</reference>
<dbReference type="Proteomes" id="UP000677228">
    <property type="component" value="Unassembled WGS sequence"/>
</dbReference>
<evidence type="ECO:0000313" key="3">
    <source>
        <dbReference type="EMBL" id="CAF1164980.1"/>
    </source>
</evidence>
<evidence type="ECO:0000256" key="1">
    <source>
        <dbReference type="SAM" id="Coils"/>
    </source>
</evidence>
<dbReference type="Gene3D" id="1.10.287.1490">
    <property type="match status" value="1"/>
</dbReference>
<gene>
    <name evidence="3" type="ORF">OVA965_LOCUS22284</name>
    <name evidence="4" type="ORF">TMI583_LOCUS22998</name>
</gene>
<feature type="coiled-coil region" evidence="1">
    <location>
        <begin position="296"/>
        <end position="334"/>
    </location>
</feature>
<evidence type="ECO:0000313" key="5">
    <source>
        <dbReference type="Proteomes" id="UP000682733"/>
    </source>
</evidence>
<evidence type="ECO:0000313" key="4">
    <source>
        <dbReference type="EMBL" id="CAF3976662.1"/>
    </source>
</evidence>
<sequence>MTERLQMLSLALHEKIRSKYSTCQYIYDQIKVLNDNYEQNLYSIIKNVENAGDYFVKIADENMYYGNSCCNNEITNNNNDKNNIEEKENEDHDEIEDDTEEIDNKLNTRNSNQRLAILEIYIDACDYYKKAIDFFKTVKNLKNIFMDKMDTTNDLDGLILDIEKKINDANNKKLAWRDKHIGLSIAPRNTIPHEELYKLALIKKLMSNELIQVRQHVGDLEAEIEQLKQQLQQSQKRLSGQSQEIASLKSEKDVYQSQIVVFSDELLIAQEELKIKQNQLSQLCDDLIPRPSRDDVDVLKHELMSVQQQMNDLALEKENEISKLIQELSTYKSTISDRFQYFQICLQRDLLYVCTKRQN</sequence>
<dbReference type="Proteomes" id="UP000682733">
    <property type="component" value="Unassembled WGS sequence"/>
</dbReference>
<comment type="caution">
    <text evidence="4">The sequence shown here is derived from an EMBL/GenBank/DDBJ whole genome shotgun (WGS) entry which is preliminary data.</text>
</comment>
<dbReference type="EMBL" id="CAJOBA010034034">
    <property type="protein sequence ID" value="CAF3976662.1"/>
    <property type="molecule type" value="Genomic_DNA"/>
</dbReference>
<feature type="coiled-coil region" evidence="1">
    <location>
        <begin position="210"/>
        <end position="251"/>
    </location>
</feature>
<accession>A0A8S2MXE6</accession>
<protein>
    <submittedName>
        <fullName evidence="4">Uncharacterized protein</fullName>
    </submittedName>
</protein>